<dbReference type="PANTHER" id="PTHR37299">
    <property type="entry name" value="TRANSCRIPTIONAL REGULATOR-RELATED"/>
    <property type="match status" value="1"/>
</dbReference>
<dbReference type="RefSeq" id="WP_345167285.1">
    <property type="nucleotide sequence ID" value="NZ_BAABGX010000002.1"/>
</dbReference>
<keyword evidence="3" id="KW-0238">DNA-binding</keyword>
<gene>
    <name evidence="3" type="ORF">GCM10023183_27700</name>
</gene>
<comment type="caution">
    <text evidence="3">The sequence shown here is derived from an EMBL/GenBank/DDBJ whole genome shotgun (WGS) entry which is preliminary data.</text>
</comment>
<feature type="transmembrane region" description="Helical" evidence="1">
    <location>
        <begin position="122"/>
        <end position="149"/>
    </location>
</feature>
<dbReference type="PROSITE" id="PS50930">
    <property type="entry name" value="HTH_LYTTR"/>
    <property type="match status" value="1"/>
</dbReference>
<feature type="transmembrane region" description="Helical" evidence="1">
    <location>
        <begin position="52"/>
        <end position="70"/>
    </location>
</feature>
<evidence type="ECO:0000256" key="1">
    <source>
        <dbReference type="SAM" id="Phobius"/>
    </source>
</evidence>
<dbReference type="SMART" id="SM00850">
    <property type="entry name" value="LytTR"/>
    <property type="match status" value="1"/>
</dbReference>
<evidence type="ECO:0000259" key="2">
    <source>
        <dbReference type="PROSITE" id="PS50930"/>
    </source>
</evidence>
<dbReference type="InterPro" id="IPR046947">
    <property type="entry name" value="LytR-like"/>
</dbReference>
<dbReference type="InterPro" id="IPR007492">
    <property type="entry name" value="LytTR_DNA-bd_dom"/>
</dbReference>
<sequence length="301" mass="33684">MLSFFKQPFPVSELNLSKTLGLSLLFGAMIAFCLVVFQPFGSYNWHSPTKNLVLSGYGLVAAFSVFLNFYGFRRMAPTFFHESRWNVGKEIVWNLVHFVTGGFLSTVYGAAMGIMPFSVAQISYMILVAFMMGLVPAILIVLIMYLYLLQKYRPIALVRNEEPVTSPVVVVNPAASVQTPTEPTPDNTRITLIAENEKDTLTLEAASLLYIEASDNYCTVFYHQNNVLQKHLLRSSLSRLENQITQPEVVRCHRSYLVNLDQVQNVSGNAQGYKLHFAQTEQTVPVARASSSVVKSFFVAS</sequence>
<keyword evidence="4" id="KW-1185">Reference proteome</keyword>
<keyword evidence="1" id="KW-0472">Membrane</keyword>
<dbReference type="PANTHER" id="PTHR37299:SF1">
    <property type="entry name" value="STAGE 0 SPORULATION PROTEIN A HOMOLOG"/>
    <property type="match status" value="1"/>
</dbReference>
<organism evidence="3 4">
    <name type="scientific">Nibribacter koreensis</name>
    <dbReference type="NCBI Taxonomy" id="1084519"/>
    <lineage>
        <taxon>Bacteria</taxon>
        <taxon>Pseudomonadati</taxon>
        <taxon>Bacteroidota</taxon>
        <taxon>Cytophagia</taxon>
        <taxon>Cytophagales</taxon>
        <taxon>Hymenobacteraceae</taxon>
        <taxon>Nibribacter</taxon>
    </lineage>
</organism>
<feature type="domain" description="HTH LytTR-type" evidence="2">
    <location>
        <begin position="192"/>
        <end position="300"/>
    </location>
</feature>
<reference evidence="4" key="1">
    <citation type="journal article" date="2019" name="Int. J. Syst. Evol. Microbiol.">
        <title>The Global Catalogue of Microorganisms (GCM) 10K type strain sequencing project: providing services to taxonomists for standard genome sequencing and annotation.</title>
        <authorList>
            <consortium name="The Broad Institute Genomics Platform"/>
            <consortium name="The Broad Institute Genome Sequencing Center for Infectious Disease"/>
            <person name="Wu L."/>
            <person name="Ma J."/>
        </authorList>
    </citation>
    <scope>NUCLEOTIDE SEQUENCE [LARGE SCALE GENOMIC DNA]</scope>
    <source>
        <strain evidence="4">JCM 17917</strain>
    </source>
</reference>
<dbReference type="Gene3D" id="2.40.50.1020">
    <property type="entry name" value="LytTr DNA-binding domain"/>
    <property type="match status" value="1"/>
</dbReference>
<evidence type="ECO:0000313" key="3">
    <source>
        <dbReference type="EMBL" id="GAA4310076.1"/>
    </source>
</evidence>
<accession>A0ABP8FSF4</accession>
<keyword evidence="1" id="KW-0812">Transmembrane</keyword>
<dbReference type="Proteomes" id="UP001501844">
    <property type="component" value="Unassembled WGS sequence"/>
</dbReference>
<feature type="transmembrane region" description="Helical" evidence="1">
    <location>
        <begin position="20"/>
        <end position="40"/>
    </location>
</feature>
<dbReference type="EMBL" id="BAABGX010000002">
    <property type="protein sequence ID" value="GAA4310076.1"/>
    <property type="molecule type" value="Genomic_DNA"/>
</dbReference>
<dbReference type="Pfam" id="PF04397">
    <property type="entry name" value="LytTR"/>
    <property type="match status" value="1"/>
</dbReference>
<keyword evidence="1" id="KW-1133">Transmembrane helix</keyword>
<feature type="transmembrane region" description="Helical" evidence="1">
    <location>
        <begin position="91"/>
        <end position="110"/>
    </location>
</feature>
<evidence type="ECO:0000313" key="4">
    <source>
        <dbReference type="Proteomes" id="UP001501844"/>
    </source>
</evidence>
<dbReference type="GO" id="GO:0003677">
    <property type="term" value="F:DNA binding"/>
    <property type="evidence" value="ECO:0007669"/>
    <property type="project" value="UniProtKB-KW"/>
</dbReference>
<protein>
    <submittedName>
        <fullName evidence="3">LytTR family DNA-binding domain-containing protein</fullName>
    </submittedName>
</protein>
<proteinExistence type="predicted"/>
<name>A0ABP8FSF4_9BACT</name>